<protein>
    <submittedName>
        <fullName evidence="2">Putative isomerase YbhE</fullName>
    </submittedName>
</protein>
<evidence type="ECO:0000313" key="2">
    <source>
        <dbReference type="EMBL" id="KIY52129.1"/>
    </source>
</evidence>
<gene>
    <name evidence="2" type="ORF">FISHEDRAFT_35857</name>
</gene>
<keyword evidence="3" id="KW-1185">Reference proteome</keyword>
<dbReference type="InterPro" id="IPR050282">
    <property type="entry name" value="Cycloisomerase_2"/>
</dbReference>
<organism evidence="2 3">
    <name type="scientific">Fistulina hepatica ATCC 64428</name>
    <dbReference type="NCBI Taxonomy" id="1128425"/>
    <lineage>
        <taxon>Eukaryota</taxon>
        <taxon>Fungi</taxon>
        <taxon>Dikarya</taxon>
        <taxon>Basidiomycota</taxon>
        <taxon>Agaricomycotina</taxon>
        <taxon>Agaricomycetes</taxon>
        <taxon>Agaricomycetidae</taxon>
        <taxon>Agaricales</taxon>
        <taxon>Fistulinaceae</taxon>
        <taxon>Fistulina</taxon>
    </lineage>
</organism>
<reference evidence="2 3" key="1">
    <citation type="journal article" date="2015" name="Fungal Genet. Biol.">
        <title>Evolution of novel wood decay mechanisms in Agaricales revealed by the genome sequences of Fistulina hepatica and Cylindrobasidium torrendii.</title>
        <authorList>
            <person name="Floudas D."/>
            <person name="Held B.W."/>
            <person name="Riley R."/>
            <person name="Nagy L.G."/>
            <person name="Koehler G."/>
            <person name="Ransdell A.S."/>
            <person name="Younus H."/>
            <person name="Chow J."/>
            <person name="Chiniquy J."/>
            <person name="Lipzen A."/>
            <person name="Tritt A."/>
            <person name="Sun H."/>
            <person name="Haridas S."/>
            <person name="LaButti K."/>
            <person name="Ohm R.A."/>
            <person name="Kues U."/>
            <person name="Blanchette R.A."/>
            <person name="Grigoriev I.V."/>
            <person name="Minto R.E."/>
            <person name="Hibbett D.S."/>
        </authorList>
    </citation>
    <scope>NUCLEOTIDE SEQUENCE [LARGE SCALE GENOMIC DNA]</scope>
    <source>
        <strain evidence="2 3">ATCC 64428</strain>
    </source>
</reference>
<dbReference type="Gene3D" id="2.130.10.10">
    <property type="entry name" value="YVTN repeat-like/Quinoprotein amine dehydrogenase"/>
    <property type="match status" value="1"/>
</dbReference>
<accession>A0A0D7AK32</accession>
<evidence type="ECO:0000313" key="3">
    <source>
        <dbReference type="Proteomes" id="UP000054144"/>
    </source>
</evidence>
<name>A0A0D7AK32_9AGAR</name>
<dbReference type="InterPro" id="IPR015943">
    <property type="entry name" value="WD40/YVTN_repeat-like_dom_sf"/>
</dbReference>
<dbReference type="Proteomes" id="UP000054144">
    <property type="component" value="Unassembled WGS sequence"/>
</dbReference>
<dbReference type="EMBL" id="KN881645">
    <property type="protein sequence ID" value="KIY52129.1"/>
    <property type="molecule type" value="Genomic_DNA"/>
</dbReference>
<dbReference type="PANTHER" id="PTHR30344">
    <property type="entry name" value="6-PHOSPHOGLUCONOLACTONASE-RELATED"/>
    <property type="match status" value="1"/>
</dbReference>
<dbReference type="OrthoDB" id="9972196at2759"/>
<dbReference type="InterPro" id="IPR019405">
    <property type="entry name" value="Lactonase_7-beta_prop"/>
</dbReference>
<dbReference type="GO" id="GO:0016853">
    <property type="term" value="F:isomerase activity"/>
    <property type="evidence" value="ECO:0007669"/>
    <property type="project" value="UniProtKB-KW"/>
</dbReference>
<dbReference type="Pfam" id="PF10282">
    <property type="entry name" value="Lactonase"/>
    <property type="match status" value="1"/>
</dbReference>
<sequence>MPTCFQILAGGYTAFIAAYSFCTSNSSLDLIDLYDTGDNVSWLSLHPTLPVLYAVNENDAGSLQSFRVFHNGTVSAAIDTVSSGGGSPAFTVALSTGEVAVMNYDDGNGRIFPTTTPTCFDDSAPVITFPVLSGHSHPHMALEYQGEVLGEDTIWRLGRVGVTGNWSNHGSIPQPEGSGPRHIAIHDGYLYTLHELSSTLTVQEMPSYPNGSSPFIANVSIVPPHRREGSKFQAAEILLPPMSINFPVPYIYVSNRNTGTEDEAGDTIAIFEHVGKHTSNSALELVTQFYPGLNQIRGMEFGSAFSGSDEFLVASGTVGGGGVVVMRRTNSGRALEVVARDTSIATRTSFVWLNEEAEF</sequence>
<comment type="similarity">
    <text evidence="1">Belongs to the cycloisomerase 2 family.</text>
</comment>
<dbReference type="SUPFAM" id="SSF51004">
    <property type="entry name" value="C-terminal (heme d1) domain of cytochrome cd1-nitrite reductase"/>
    <property type="match status" value="1"/>
</dbReference>
<dbReference type="GO" id="GO:0017057">
    <property type="term" value="F:6-phosphogluconolactonase activity"/>
    <property type="evidence" value="ECO:0007669"/>
    <property type="project" value="TreeGrafter"/>
</dbReference>
<keyword evidence="2" id="KW-0413">Isomerase</keyword>
<dbReference type="AlphaFoldDB" id="A0A0D7AK32"/>
<evidence type="ECO:0000256" key="1">
    <source>
        <dbReference type="ARBA" id="ARBA00005564"/>
    </source>
</evidence>
<proteinExistence type="inferred from homology"/>
<dbReference type="InterPro" id="IPR011048">
    <property type="entry name" value="Haem_d1_sf"/>
</dbReference>
<dbReference type="PANTHER" id="PTHR30344:SF7">
    <property type="entry name" value="DUF2415 DOMAIN-CONTAINING PROTEIN"/>
    <property type="match status" value="1"/>
</dbReference>